<proteinExistence type="predicted"/>
<accession>A0A8J6H9B8</accession>
<feature type="region of interest" description="Disordered" evidence="1">
    <location>
        <begin position="33"/>
        <end position="81"/>
    </location>
</feature>
<gene>
    <name evidence="2" type="ORF">GEV33_012997</name>
</gene>
<evidence type="ECO:0000313" key="2">
    <source>
        <dbReference type="EMBL" id="KAH0809792.1"/>
    </source>
</evidence>
<feature type="compositionally biased region" description="Basic residues" evidence="1">
    <location>
        <begin position="56"/>
        <end position="72"/>
    </location>
</feature>
<protein>
    <submittedName>
        <fullName evidence="2">Uncharacterized protein</fullName>
    </submittedName>
</protein>
<evidence type="ECO:0000256" key="1">
    <source>
        <dbReference type="SAM" id="MobiDB-lite"/>
    </source>
</evidence>
<dbReference type="Proteomes" id="UP000719412">
    <property type="component" value="Unassembled WGS sequence"/>
</dbReference>
<reference evidence="2" key="1">
    <citation type="journal article" date="2020" name="J Insects Food Feed">
        <title>The yellow mealworm (Tenebrio molitor) genome: a resource for the emerging insects as food and feed industry.</title>
        <authorList>
            <person name="Eriksson T."/>
            <person name="Andere A."/>
            <person name="Kelstrup H."/>
            <person name="Emery V."/>
            <person name="Picard C."/>
        </authorList>
    </citation>
    <scope>NUCLEOTIDE SEQUENCE</scope>
    <source>
        <strain evidence="2">Stoneville</strain>
        <tissue evidence="2">Whole head</tissue>
    </source>
</reference>
<name>A0A8J6H9B8_TENMO</name>
<organism evidence="2 3">
    <name type="scientific">Tenebrio molitor</name>
    <name type="common">Yellow mealworm beetle</name>
    <dbReference type="NCBI Taxonomy" id="7067"/>
    <lineage>
        <taxon>Eukaryota</taxon>
        <taxon>Metazoa</taxon>
        <taxon>Ecdysozoa</taxon>
        <taxon>Arthropoda</taxon>
        <taxon>Hexapoda</taxon>
        <taxon>Insecta</taxon>
        <taxon>Pterygota</taxon>
        <taxon>Neoptera</taxon>
        <taxon>Endopterygota</taxon>
        <taxon>Coleoptera</taxon>
        <taxon>Polyphaga</taxon>
        <taxon>Cucujiformia</taxon>
        <taxon>Tenebrionidae</taxon>
        <taxon>Tenebrio</taxon>
    </lineage>
</organism>
<dbReference type="EMBL" id="JABDTM020027908">
    <property type="protein sequence ID" value="KAH0809792.1"/>
    <property type="molecule type" value="Genomic_DNA"/>
</dbReference>
<keyword evidence="3" id="KW-1185">Reference proteome</keyword>
<dbReference type="AlphaFoldDB" id="A0A8J6H9B8"/>
<evidence type="ECO:0000313" key="3">
    <source>
        <dbReference type="Proteomes" id="UP000719412"/>
    </source>
</evidence>
<comment type="caution">
    <text evidence="2">The sequence shown here is derived from an EMBL/GenBank/DDBJ whole genome shotgun (WGS) entry which is preliminary data.</text>
</comment>
<reference evidence="2" key="2">
    <citation type="submission" date="2021-08" db="EMBL/GenBank/DDBJ databases">
        <authorList>
            <person name="Eriksson T."/>
        </authorList>
    </citation>
    <scope>NUCLEOTIDE SEQUENCE</scope>
    <source>
        <strain evidence="2">Stoneville</strain>
        <tissue evidence="2">Whole head</tissue>
    </source>
</reference>
<sequence>MIFVAPSGPKLAGIIEWPVKGVLDGDVHLRISPQPRRCGFRRPSSRKLSINPAEKRPRRRFHDTKQKKKPIRIHQQSEPLN</sequence>